<feature type="domain" description="Myb/SANT-like" evidence="3">
    <location>
        <begin position="178"/>
        <end position="271"/>
    </location>
</feature>
<organism evidence="4 5">
    <name type="scientific">Rhododendron williamsianum</name>
    <dbReference type="NCBI Taxonomy" id="262921"/>
    <lineage>
        <taxon>Eukaryota</taxon>
        <taxon>Viridiplantae</taxon>
        <taxon>Streptophyta</taxon>
        <taxon>Embryophyta</taxon>
        <taxon>Tracheophyta</taxon>
        <taxon>Spermatophyta</taxon>
        <taxon>Magnoliopsida</taxon>
        <taxon>eudicotyledons</taxon>
        <taxon>Gunneridae</taxon>
        <taxon>Pentapetalae</taxon>
        <taxon>asterids</taxon>
        <taxon>Ericales</taxon>
        <taxon>Ericaceae</taxon>
        <taxon>Ericoideae</taxon>
        <taxon>Rhodoreae</taxon>
        <taxon>Rhododendron</taxon>
    </lineage>
</organism>
<protein>
    <recommendedName>
        <fullName evidence="3">Myb/SANT-like domain-containing protein</fullName>
    </recommendedName>
</protein>
<feature type="non-terminal residue" evidence="4">
    <location>
        <position position="1"/>
    </location>
</feature>
<evidence type="ECO:0000256" key="2">
    <source>
        <dbReference type="SAM" id="Phobius"/>
    </source>
</evidence>
<dbReference type="OrthoDB" id="1937145at2759"/>
<keyword evidence="2" id="KW-0812">Transmembrane</keyword>
<dbReference type="Pfam" id="PF12776">
    <property type="entry name" value="Myb_DNA-bind_3"/>
    <property type="match status" value="2"/>
</dbReference>
<dbReference type="EMBL" id="QEFC01000921">
    <property type="protein sequence ID" value="KAE9462123.1"/>
    <property type="molecule type" value="Genomic_DNA"/>
</dbReference>
<proteinExistence type="predicted"/>
<dbReference type="InterPro" id="IPR024752">
    <property type="entry name" value="Myb/SANT-like_dom"/>
</dbReference>
<keyword evidence="2" id="KW-1133">Transmembrane helix</keyword>
<keyword evidence="2" id="KW-0472">Membrane</keyword>
<comment type="caution">
    <text evidence="4">The sequence shown here is derived from an EMBL/GenBank/DDBJ whole genome shotgun (WGS) entry which is preliminary data.</text>
</comment>
<evidence type="ECO:0000313" key="4">
    <source>
        <dbReference type="EMBL" id="KAE9462123.1"/>
    </source>
</evidence>
<name>A0A6A4LS66_9ERIC</name>
<feature type="transmembrane region" description="Helical" evidence="2">
    <location>
        <begin position="120"/>
        <end position="143"/>
    </location>
</feature>
<gene>
    <name evidence="4" type="ORF">C3L33_05970</name>
</gene>
<reference evidence="4 5" key="1">
    <citation type="journal article" date="2019" name="Genome Biol. Evol.">
        <title>The Rhododendron genome and chromosomal organization provide insight into shared whole-genome duplications across the heath family (Ericaceae).</title>
        <authorList>
            <person name="Soza V.L."/>
            <person name="Lindsley D."/>
            <person name="Waalkes A."/>
            <person name="Ramage E."/>
            <person name="Patwardhan R.P."/>
            <person name="Burton J.N."/>
            <person name="Adey A."/>
            <person name="Kumar A."/>
            <person name="Qiu R."/>
            <person name="Shendure J."/>
            <person name="Hall B."/>
        </authorList>
    </citation>
    <scope>NUCLEOTIDE SEQUENCE [LARGE SCALE GENOMIC DNA]</scope>
    <source>
        <strain evidence="4">RSF 1966-606</strain>
    </source>
</reference>
<accession>A0A6A4LS66</accession>
<keyword evidence="5" id="KW-1185">Reference proteome</keyword>
<feature type="region of interest" description="Disordered" evidence="1">
    <location>
        <begin position="765"/>
        <end position="798"/>
    </location>
</feature>
<dbReference type="PANTHER" id="PTHR46929">
    <property type="entry name" value="EXPRESSED PROTEIN"/>
    <property type="match status" value="1"/>
</dbReference>
<dbReference type="PANTHER" id="PTHR46929:SF29">
    <property type="entry name" value="MYB_SANT-LIKE DOMAIN-CONTAINING PROTEIN"/>
    <property type="match status" value="1"/>
</dbReference>
<evidence type="ECO:0000259" key="3">
    <source>
        <dbReference type="Pfam" id="PF12776"/>
    </source>
</evidence>
<feature type="region of interest" description="Disordered" evidence="1">
    <location>
        <begin position="31"/>
        <end position="51"/>
    </location>
</feature>
<evidence type="ECO:0000313" key="5">
    <source>
        <dbReference type="Proteomes" id="UP000428333"/>
    </source>
</evidence>
<dbReference type="AlphaFoldDB" id="A0A6A4LS66"/>
<sequence>MREESSQSVVRLAPEEMSREVLGKRKRHILGLGVGPKSSSSSPAFGAASPRRDEEFLQLKADMEKMEVEREVERRACEEEKREREMERRAHEVGQKKMADLMSLITSHTTGIKQLQRAGVWLVLSAISMAIAIAIAIAIAGIVEVMRKNQSLEPNSMYRRLYQTRDSNAEEKVKYVIWTNEMDRCLSKVLVEHAKKGNKSDNIIKTATYAEAVAVLNEKFGLELTKDHIKNRLKTWRKQYGLLKEILAQKGFKWDGARKMVVADDAVWGDYVKINPEAKPFRAKFIDNYDELCIIVGNDQAIASCPDNCPEVGIDIVSVNEGVETANLSESWSDDKQAINFRWTEEVDCFLAKTLAEQVQNGVLKELLSHAGFKWDATRKMIIGNDSVWNDYTKTHHDARPFRGRIVENYDHLCIIFGNGYATGGFSRTGDDFGHSLAGDLEDMEAIDVSPIRYIGIKNDQDENMTWTNEMDCCLSRILVEQVILGNKSELDNKLKYTAYDAAVFALNESVKELLDQGEFRWDEKQKIVTAEDSVWKDYIEINPEVRLLKGRIIENYADLCVILGNDDPTESSINDAEADMDWTAHNEGVGAELYENRSDNGNGKGKYVVWTVEMDRCLTEKLIEQVKLGNKVEKSFTPVAYKAAVKALNANFGLDLKKANIRNRLKTLKKMYGHVKEILSHKGFMWDKTRKMVVANDSVWNEYIKRHPDAKFLRARSVEYDKLCLIIGNNDATGCWSTTCAKQDANPISNNEVHLETPLSNIMVDKAPSQDDSGDGPQGSSQRPFSSSKQHSKKRRQSDLMIDMMSAMAANIGRIADALTGSNQSVCLDYLFEMVQKIPGFDDDLIIEACEFLSFDEKRAKMFLKLDERLRRLWLLKRLRGQNG</sequence>
<dbReference type="Proteomes" id="UP000428333">
    <property type="component" value="Linkage Group LG04"/>
</dbReference>
<feature type="domain" description="Myb/SANT-like" evidence="3">
    <location>
        <begin position="611"/>
        <end position="704"/>
    </location>
</feature>
<feature type="compositionally biased region" description="Low complexity" evidence="1">
    <location>
        <begin position="35"/>
        <end position="49"/>
    </location>
</feature>
<evidence type="ECO:0000256" key="1">
    <source>
        <dbReference type="SAM" id="MobiDB-lite"/>
    </source>
</evidence>